<evidence type="ECO:0000256" key="5">
    <source>
        <dbReference type="ARBA" id="ARBA00019269"/>
    </source>
</evidence>
<evidence type="ECO:0000313" key="16">
    <source>
        <dbReference type="EMBL" id="TGO21785.1"/>
    </source>
</evidence>
<dbReference type="EC" id="1.13.99.1" evidence="4 14"/>
<dbReference type="Gene3D" id="1.10.3210.10">
    <property type="entry name" value="Hypothetical protein af1432"/>
    <property type="match status" value="1"/>
</dbReference>
<comment type="similarity">
    <text evidence="3 14">Belongs to the myo-inositol oxygenase family.</text>
</comment>
<dbReference type="InterPro" id="IPR007828">
    <property type="entry name" value="Inositol_oxygenase"/>
</dbReference>
<reference evidence="16 17" key="1">
    <citation type="submission" date="2017-12" db="EMBL/GenBank/DDBJ databases">
        <title>Comparative genomics of Botrytis spp.</title>
        <authorList>
            <person name="Valero-Jimenez C.A."/>
            <person name="Tapia P."/>
            <person name="Veloso J."/>
            <person name="Silva-Moreno E."/>
            <person name="Staats M."/>
            <person name="Valdes J.H."/>
            <person name="Van Kan J.A.L."/>
        </authorList>
    </citation>
    <scope>NUCLEOTIDE SEQUENCE [LARGE SCALE GENOMIC DNA]</scope>
    <source>
        <strain evidence="16 17">Bp0003</strain>
    </source>
</reference>
<comment type="subcellular location">
    <subcellularLocation>
        <location evidence="1 14">Cytoplasm</location>
    </subcellularLocation>
</comment>
<evidence type="ECO:0000256" key="15">
    <source>
        <dbReference type="SAM" id="MobiDB-lite"/>
    </source>
</evidence>
<dbReference type="GO" id="GO:0019310">
    <property type="term" value="P:inositol catabolic process"/>
    <property type="evidence" value="ECO:0007669"/>
    <property type="project" value="UniProtKB-UniRule"/>
</dbReference>
<evidence type="ECO:0000256" key="11">
    <source>
        <dbReference type="ARBA" id="ARBA00048271"/>
    </source>
</evidence>
<feature type="binding site" evidence="13">
    <location>
        <position position="253"/>
    </location>
    <ligand>
        <name>Fe cation</name>
        <dbReference type="ChEBI" id="CHEBI:24875"/>
        <label>1</label>
    </ligand>
</feature>
<comment type="cofactor">
    <cofactor evidence="13 14">
        <name>Fe cation</name>
        <dbReference type="ChEBI" id="CHEBI:24875"/>
    </cofactor>
    <text evidence="13 14">Binds 2 iron ions per subunit.</text>
</comment>
<feature type="binding site" evidence="13">
    <location>
        <position position="286"/>
    </location>
    <ligand>
        <name>Fe cation</name>
        <dbReference type="ChEBI" id="CHEBI:24875"/>
        <label>1</label>
    </ligand>
</feature>
<dbReference type="GO" id="GO:0005737">
    <property type="term" value="C:cytoplasm"/>
    <property type="evidence" value="ECO:0007669"/>
    <property type="project" value="UniProtKB-SubCell"/>
</dbReference>
<feature type="region of interest" description="Disordered" evidence="15">
    <location>
        <begin position="323"/>
        <end position="342"/>
    </location>
</feature>
<evidence type="ECO:0000256" key="13">
    <source>
        <dbReference type="PIRSR" id="PIRSR607828-2"/>
    </source>
</evidence>
<dbReference type="EMBL" id="PQXI01000200">
    <property type="protein sequence ID" value="TGO21785.1"/>
    <property type="molecule type" value="Genomic_DNA"/>
</dbReference>
<evidence type="ECO:0000256" key="9">
    <source>
        <dbReference type="ARBA" id="ARBA00023004"/>
    </source>
</evidence>
<keyword evidence="8 14" id="KW-0560">Oxidoreductase</keyword>
<sequence length="342" mass="39349">MSSVVSVRQQEVKSPIAPAEEQHTIPFQNGVDIQALEKTSDKIDELNVIKADMKKPGAEKDKTLFRRYDESKDHVKHFYTEQHLKQTVEYNITTRQEFANRERWDMGVLDGALLLDKFVDQSDPDTEVGQLEHLFQTSEAVRLAGRPDWMIVTGFVHDLGKLWCLMGGQGQWDTVGDTFIVGAEYSKRIELYESLKDNPDFNDPRYNTKYGIYSPGCGLDNVMMSWGHDEVLYQILKDQSTLPPEALAMIRYHSFYPWHRENEYSHFENDHDRAMKPWVQDFNQFDLYSKSDSPPNVEKLIPIYKKLLGKFFPAKVNFGRLRNRPTSSGSSSGSNSSMSESA</sequence>
<proteinExistence type="inferred from homology"/>
<evidence type="ECO:0000256" key="3">
    <source>
        <dbReference type="ARBA" id="ARBA00005286"/>
    </source>
</evidence>
<feature type="binding site" evidence="13">
    <location>
        <position position="228"/>
    </location>
    <ligand>
        <name>Fe cation</name>
        <dbReference type="ChEBI" id="CHEBI:24875"/>
        <label>1</label>
    </ligand>
</feature>
<evidence type="ECO:0000313" key="17">
    <source>
        <dbReference type="Proteomes" id="UP000297910"/>
    </source>
</evidence>
<comment type="caution">
    <text evidence="16">The sequence shown here is derived from an EMBL/GenBank/DDBJ whole genome shotgun (WGS) entry which is preliminary data.</text>
</comment>
<dbReference type="PANTHER" id="PTHR12588">
    <property type="entry name" value="MYOINOSITOL OXYGENASE"/>
    <property type="match status" value="1"/>
</dbReference>
<keyword evidence="9 13" id="KW-0408">Iron</keyword>
<evidence type="ECO:0000256" key="7">
    <source>
        <dbReference type="ARBA" id="ARBA00022723"/>
    </source>
</evidence>
<keyword evidence="6 14" id="KW-0963">Cytoplasm</keyword>
<dbReference type="AlphaFoldDB" id="A0A4Z1FB93"/>
<dbReference type="SUPFAM" id="SSF109604">
    <property type="entry name" value="HD-domain/PDEase-like"/>
    <property type="match status" value="1"/>
</dbReference>
<gene>
    <name evidence="16" type="ORF">BPAE_0201g00230</name>
</gene>
<dbReference type="Pfam" id="PF05153">
    <property type="entry name" value="MIOX"/>
    <property type="match status" value="1"/>
</dbReference>
<dbReference type="GO" id="GO:0050113">
    <property type="term" value="F:inositol oxygenase activity"/>
    <property type="evidence" value="ECO:0007669"/>
    <property type="project" value="UniProtKB-UniRule"/>
</dbReference>
<evidence type="ECO:0000256" key="2">
    <source>
        <dbReference type="ARBA" id="ARBA00005167"/>
    </source>
</evidence>
<evidence type="ECO:0000256" key="6">
    <source>
        <dbReference type="ARBA" id="ARBA00022490"/>
    </source>
</evidence>
<feature type="binding site" evidence="12">
    <location>
        <position position="66"/>
    </location>
    <ligand>
        <name>substrate</name>
    </ligand>
</feature>
<evidence type="ECO:0000256" key="8">
    <source>
        <dbReference type="ARBA" id="ARBA00023002"/>
    </source>
</evidence>
<comment type="catalytic activity">
    <reaction evidence="11 14">
        <text>myo-inositol + O2 = D-glucuronate + H2O + H(+)</text>
        <dbReference type="Rhea" id="RHEA:23696"/>
        <dbReference type="ChEBI" id="CHEBI:15377"/>
        <dbReference type="ChEBI" id="CHEBI:15378"/>
        <dbReference type="ChEBI" id="CHEBI:15379"/>
        <dbReference type="ChEBI" id="CHEBI:17268"/>
        <dbReference type="ChEBI" id="CHEBI:58720"/>
        <dbReference type="EC" id="1.13.99.1"/>
    </reaction>
</comment>
<feature type="compositionally biased region" description="Low complexity" evidence="15">
    <location>
        <begin position="327"/>
        <end position="342"/>
    </location>
</feature>
<accession>A0A4Z1FB93</accession>
<feature type="binding site" evidence="13">
    <location>
        <position position="133"/>
    </location>
    <ligand>
        <name>Fe cation</name>
        <dbReference type="ChEBI" id="CHEBI:24875"/>
        <label>1</label>
    </ligand>
</feature>
<feature type="binding site" evidence="12">
    <location>
        <begin position="120"/>
        <end position="122"/>
    </location>
    <ligand>
        <name>substrate</name>
    </ligand>
</feature>
<keyword evidence="7 13" id="KW-0479">Metal-binding</keyword>
<evidence type="ECO:0000256" key="14">
    <source>
        <dbReference type="RuleBase" id="RU367039"/>
    </source>
</evidence>
<feature type="binding site" evidence="12">
    <location>
        <position position="161"/>
    </location>
    <ligand>
        <name>substrate</name>
    </ligand>
</feature>
<comment type="pathway">
    <text evidence="2 14">Polyol metabolism; myo-inositol degradation into D-glucuronate; D-glucuronate from myo-inositol: step 1/1.</text>
</comment>
<organism evidence="16 17">
    <name type="scientific">Botrytis paeoniae</name>
    <dbReference type="NCBI Taxonomy" id="278948"/>
    <lineage>
        <taxon>Eukaryota</taxon>
        <taxon>Fungi</taxon>
        <taxon>Dikarya</taxon>
        <taxon>Ascomycota</taxon>
        <taxon>Pezizomycotina</taxon>
        <taxon>Leotiomycetes</taxon>
        <taxon>Helotiales</taxon>
        <taxon>Sclerotiniaceae</taxon>
        <taxon>Botrytis</taxon>
    </lineage>
</organism>
<feature type="binding site" evidence="13">
    <location>
        <position position="157"/>
    </location>
    <ligand>
        <name>Fe cation</name>
        <dbReference type="ChEBI" id="CHEBI:24875"/>
        <label>1</label>
    </ligand>
</feature>
<evidence type="ECO:0000256" key="12">
    <source>
        <dbReference type="PIRSR" id="PIRSR607828-1"/>
    </source>
</evidence>
<evidence type="ECO:0000256" key="10">
    <source>
        <dbReference type="ARBA" id="ARBA00029668"/>
    </source>
</evidence>
<feature type="binding site" evidence="12">
    <location>
        <begin position="253"/>
        <end position="254"/>
    </location>
    <ligand>
        <name>substrate</name>
    </ligand>
</feature>
<evidence type="ECO:0000256" key="4">
    <source>
        <dbReference type="ARBA" id="ARBA00011919"/>
    </source>
</evidence>
<feature type="binding site" evidence="12">
    <location>
        <begin position="176"/>
        <end position="177"/>
    </location>
    <ligand>
        <name>substrate</name>
    </ligand>
</feature>
<feature type="binding site" evidence="13">
    <location>
        <position position="158"/>
    </location>
    <ligand>
        <name>Fe cation</name>
        <dbReference type="ChEBI" id="CHEBI:24875"/>
        <label>1</label>
    </ligand>
</feature>
<evidence type="ECO:0000256" key="1">
    <source>
        <dbReference type="ARBA" id="ARBA00004496"/>
    </source>
</evidence>
<protein>
    <recommendedName>
        <fullName evidence="5 14">Inositol oxygenase</fullName>
        <ecNumber evidence="4 14">1.13.99.1</ecNumber>
    </recommendedName>
    <alternativeName>
        <fullName evidence="10 14">Myo-inositol oxygenase</fullName>
    </alternativeName>
</protein>
<dbReference type="UniPathway" id="UPA00111">
    <property type="reaction ID" value="UER00527"/>
</dbReference>
<keyword evidence="17" id="KW-1185">Reference proteome</keyword>
<dbReference type="PANTHER" id="PTHR12588:SF0">
    <property type="entry name" value="INOSITOL OXYGENASE"/>
    <property type="match status" value="1"/>
</dbReference>
<dbReference type="Proteomes" id="UP000297910">
    <property type="component" value="Unassembled WGS sequence"/>
</dbReference>
<name>A0A4Z1FB93_9HELO</name>
<dbReference type="GO" id="GO:0005506">
    <property type="term" value="F:iron ion binding"/>
    <property type="evidence" value="ECO:0007669"/>
    <property type="project" value="InterPro"/>
</dbReference>